<accession>G2E5P1</accession>
<name>G2E5P1_9GAMM</name>
<dbReference type="AlphaFoldDB" id="G2E5P1"/>
<comment type="caution">
    <text evidence="1">The sequence shown here is derived from an EMBL/GenBank/DDBJ whole genome shotgun (WGS) entry which is preliminary data.</text>
</comment>
<sequence>MWKMMVSRDALPELPPKAAQLLASFLSVADGSMSHPNDARRFYRFVRHCHARRVRLSDTTLEAILLRVGCVKAQAASLAEAYRHGRNVLNTR</sequence>
<organism evidence="1 2">
    <name type="scientific">Thiorhodococcus drewsii AZ1</name>
    <dbReference type="NCBI Taxonomy" id="765913"/>
    <lineage>
        <taxon>Bacteria</taxon>
        <taxon>Pseudomonadati</taxon>
        <taxon>Pseudomonadota</taxon>
        <taxon>Gammaproteobacteria</taxon>
        <taxon>Chromatiales</taxon>
        <taxon>Chromatiaceae</taxon>
        <taxon>Thiorhodococcus</taxon>
    </lineage>
</organism>
<reference evidence="1 2" key="1">
    <citation type="submission" date="2011-06" db="EMBL/GenBank/DDBJ databases">
        <title>The draft genome of Thiorhodococcus drewsii AZ1.</title>
        <authorList>
            <consortium name="US DOE Joint Genome Institute (JGI-PGF)"/>
            <person name="Lucas S."/>
            <person name="Han J."/>
            <person name="Lapidus A."/>
            <person name="Cheng J.-F."/>
            <person name="Goodwin L."/>
            <person name="Pitluck S."/>
            <person name="Peters L."/>
            <person name="Land M.L."/>
            <person name="Hauser L."/>
            <person name="Vogl K."/>
            <person name="Liu Z."/>
            <person name="Imhoff J."/>
            <person name="Thiel V."/>
            <person name="Frigaard N.-U."/>
            <person name="Bryant D.A."/>
            <person name="Woyke T.J."/>
        </authorList>
    </citation>
    <scope>NUCLEOTIDE SEQUENCE [LARGE SCALE GENOMIC DNA]</scope>
    <source>
        <strain evidence="1 2">AZ1</strain>
    </source>
</reference>
<proteinExistence type="predicted"/>
<gene>
    <name evidence="1" type="ORF">ThidrDRAFT_3604</name>
</gene>
<evidence type="ECO:0000313" key="2">
    <source>
        <dbReference type="Proteomes" id="UP000004200"/>
    </source>
</evidence>
<evidence type="ECO:0000313" key="1">
    <source>
        <dbReference type="EMBL" id="EGV28612.1"/>
    </source>
</evidence>
<dbReference type="STRING" id="765913.ThidrDRAFT_3604"/>
<protein>
    <submittedName>
        <fullName evidence="1">Uncharacterized protein</fullName>
    </submittedName>
</protein>
<dbReference type="EMBL" id="AFWT01000033">
    <property type="protein sequence ID" value="EGV28612.1"/>
    <property type="molecule type" value="Genomic_DNA"/>
</dbReference>
<dbReference type="Proteomes" id="UP000004200">
    <property type="component" value="Unassembled WGS sequence"/>
</dbReference>
<keyword evidence="2" id="KW-1185">Reference proteome</keyword>